<proteinExistence type="predicted"/>
<dbReference type="InterPro" id="IPR002937">
    <property type="entry name" value="Amino_oxidase"/>
</dbReference>
<sequence length="476" mass="50819">MNGYDVDVAVVGGGVAGLTAAHELSRAGLQVRVFEERAEVGGRMHSFRHRGWTVDEGAEQISPRGYRATWQLLRRLGVSPQEVPRIGASLGVWRAGRARPGVADSTAVLTGAGLGARARLDLLRMTSWAGRHRQRFDCDRPESSPVGAATVREFAHRYHRDLHDYLLQPVAGTFFGWHTERSAVAPLLSLLLAVGPASGWRTYRDGMDLLARRLADGLDVATGVRVQEVVSEPDGARLRLADGEVRARAAVLCVPAPVASRLHVNAPADERPFLSECGYRPVLKVSCLLERPLAPRSPKPLYVLLTPAVEESVLAGVIVDHAKHPGRAPAGKGLLTLMAAPRLVPELLDAPHEEVAERLVRAAGRYVPGLRGAVAATFVHAFRHGLPEATPRALHLRQGFAHRPVRPVEYAGDWISLRPASEGAVRAGALAASRVLARLGSGAPAASPVSSRAVSPGDPAGRPVPGALAGVRKESE</sequence>
<feature type="region of interest" description="Disordered" evidence="1">
    <location>
        <begin position="441"/>
        <end position="476"/>
    </location>
</feature>
<accession>A0A6C1CDL2</accession>
<gene>
    <name evidence="2" type="ORF">D8771_21695</name>
</gene>
<name>A0A6C1CDL2_9ACTN</name>
<evidence type="ECO:0000256" key="1">
    <source>
        <dbReference type="SAM" id="MobiDB-lite"/>
    </source>
</evidence>
<dbReference type="InterPro" id="IPR050464">
    <property type="entry name" value="Zeta_carotene_desat/Oxidored"/>
</dbReference>
<dbReference type="PRINTS" id="PR00419">
    <property type="entry name" value="ADXRDTASE"/>
</dbReference>
<dbReference type="GO" id="GO:0016491">
    <property type="term" value="F:oxidoreductase activity"/>
    <property type="evidence" value="ECO:0007669"/>
    <property type="project" value="InterPro"/>
</dbReference>
<dbReference type="SUPFAM" id="SSF54373">
    <property type="entry name" value="FAD-linked reductases, C-terminal domain"/>
    <property type="match status" value="1"/>
</dbReference>
<reference evidence="2 3" key="1">
    <citation type="submission" date="2018-10" db="EMBL/GenBank/DDBJ databases">
        <title>Isolation of pseudouridimycin from Streptomyces albus DSM 40763.</title>
        <authorList>
            <person name="Rosenqvist P."/>
            <person name="Metsae-Ketelae M."/>
            <person name="Virta P."/>
        </authorList>
    </citation>
    <scope>NUCLEOTIDE SEQUENCE [LARGE SCALE GENOMIC DNA]</scope>
    <source>
        <strain evidence="2 3">DSM 40763</strain>
    </source>
</reference>
<evidence type="ECO:0000313" key="2">
    <source>
        <dbReference type="EMBL" id="TGG80663.1"/>
    </source>
</evidence>
<dbReference type="SUPFAM" id="SSF51905">
    <property type="entry name" value="FAD/NAD(P)-binding domain"/>
    <property type="match status" value="1"/>
</dbReference>
<feature type="compositionally biased region" description="Low complexity" evidence="1">
    <location>
        <begin position="441"/>
        <end position="457"/>
    </location>
</feature>
<dbReference type="EMBL" id="RCIY01000069">
    <property type="protein sequence ID" value="TGG80663.1"/>
    <property type="molecule type" value="Genomic_DNA"/>
</dbReference>
<comment type="caution">
    <text evidence="2">The sequence shown here is derived from an EMBL/GenBank/DDBJ whole genome shotgun (WGS) entry which is preliminary data.</text>
</comment>
<dbReference type="Proteomes" id="UP000298111">
    <property type="component" value="Unassembled WGS sequence"/>
</dbReference>
<dbReference type="Gene3D" id="3.50.50.60">
    <property type="entry name" value="FAD/NAD(P)-binding domain"/>
    <property type="match status" value="1"/>
</dbReference>
<organism evidence="2 3">
    <name type="scientific">Streptomyces albus</name>
    <dbReference type="NCBI Taxonomy" id="1888"/>
    <lineage>
        <taxon>Bacteria</taxon>
        <taxon>Bacillati</taxon>
        <taxon>Actinomycetota</taxon>
        <taxon>Actinomycetes</taxon>
        <taxon>Kitasatosporales</taxon>
        <taxon>Streptomycetaceae</taxon>
        <taxon>Streptomyces</taxon>
    </lineage>
</organism>
<dbReference type="AlphaFoldDB" id="A0A6C1CDL2"/>
<evidence type="ECO:0000313" key="3">
    <source>
        <dbReference type="Proteomes" id="UP000298111"/>
    </source>
</evidence>
<dbReference type="PANTHER" id="PTHR42923">
    <property type="entry name" value="PROTOPORPHYRINOGEN OXIDASE"/>
    <property type="match status" value="1"/>
</dbReference>
<protein>
    <submittedName>
        <fullName evidence="2">FAD-dependent oxidoreductase</fullName>
    </submittedName>
</protein>
<dbReference type="InterPro" id="IPR036188">
    <property type="entry name" value="FAD/NAD-bd_sf"/>
</dbReference>
<dbReference type="Pfam" id="PF01593">
    <property type="entry name" value="Amino_oxidase"/>
    <property type="match status" value="1"/>
</dbReference>